<dbReference type="SUPFAM" id="SSF52242">
    <property type="entry name" value="Cobalamin (vitamin B12)-binding domain"/>
    <property type="match status" value="1"/>
</dbReference>
<dbReference type="GO" id="GO:0051536">
    <property type="term" value="F:iron-sulfur cluster binding"/>
    <property type="evidence" value="ECO:0007669"/>
    <property type="project" value="UniProtKB-KW"/>
</dbReference>
<dbReference type="PANTHER" id="PTHR43409:SF16">
    <property type="entry name" value="SLR0320 PROTEIN"/>
    <property type="match status" value="1"/>
</dbReference>
<evidence type="ECO:0000259" key="6">
    <source>
        <dbReference type="PROSITE" id="PS51332"/>
    </source>
</evidence>
<evidence type="ECO:0000313" key="7">
    <source>
        <dbReference type="EMBL" id="SVB06944.1"/>
    </source>
</evidence>
<evidence type="ECO:0000256" key="1">
    <source>
        <dbReference type="ARBA" id="ARBA00001966"/>
    </source>
</evidence>
<comment type="cofactor">
    <cofactor evidence="1">
        <name>[4Fe-4S] cluster</name>
        <dbReference type="ChEBI" id="CHEBI:49883"/>
    </cofactor>
</comment>
<organism evidence="7">
    <name type="scientific">marine metagenome</name>
    <dbReference type="NCBI Taxonomy" id="408172"/>
    <lineage>
        <taxon>unclassified sequences</taxon>
        <taxon>metagenomes</taxon>
        <taxon>ecological metagenomes</taxon>
    </lineage>
</organism>
<dbReference type="AlphaFoldDB" id="A0A382B009"/>
<dbReference type="Pfam" id="PF02310">
    <property type="entry name" value="B12-binding"/>
    <property type="match status" value="1"/>
</dbReference>
<dbReference type="PROSITE" id="PS51332">
    <property type="entry name" value="B12_BINDING"/>
    <property type="match status" value="1"/>
</dbReference>
<sequence>MRVLLLRPAAEKKSMARALPLGLLAIGSVLKRAGHQVKILDLRISNSPDEELDSVMKSFDPQVVGIGVMTIECKYGFADAAKVKRINPEVTIVFGGPHCS</sequence>
<keyword evidence="5" id="KW-0411">Iron-sulfur</keyword>
<dbReference type="InterPro" id="IPR006158">
    <property type="entry name" value="Cobalamin-bd"/>
</dbReference>
<evidence type="ECO:0000256" key="3">
    <source>
        <dbReference type="ARBA" id="ARBA00022723"/>
    </source>
</evidence>
<feature type="non-terminal residue" evidence="7">
    <location>
        <position position="100"/>
    </location>
</feature>
<accession>A0A382B009</accession>
<proteinExistence type="predicted"/>
<keyword evidence="3" id="KW-0479">Metal-binding</keyword>
<evidence type="ECO:0000256" key="4">
    <source>
        <dbReference type="ARBA" id="ARBA00023004"/>
    </source>
</evidence>
<dbReference type="PANTHER" id="PTHR43409">
    <property type="entry name" value="ANAEROBIC MAGNESIUM-PROTOPORPHYRIN IX MONOMETHYL ESTER CYCLASE-RELATED"/>
    <property type="match status" value="1"/>
</dbReference>
<dbReference type="GO" id="GO:0005829">
    <property type="term" value="C:cytosol"/>
    <property type="evidence" value="ECO:0007669"/>
    <property type="project" value="TreeGrafter"/>
</dbReference>
<protein>
    <recommendedName>
        <fullName evidence="6">B12-binding domain-containing protein</fullName>
    </recommendedName>
</protein>
<dbReference type="EMBL" id="UINC01027538">
    <property type="protein sequence ID" value="SVB06944.1"/>
    <property type="molecule type" value="Genomic_DNA"/>
</dbReference>
<dbReference type="Gene3D" id="3.40.50.280">
    <property type="entry name" value="Cobalamin-binding domain"/>
    <property type="match status" value="1"/>
</dbReference>
<name>A0A382B009_9ZZZZ</name>
<evidence type="ECO:0000256" key="2">
    <source>
        <dbReference type="ARBA" id="ARBA00022691"/>
    </source>
</evidence>
<keyword evidence="2" id="KW-0949">S-adenosyl-L-methionine</keyword>
<dbReference type="GO" id="GO:0031419">
    <property type="term" value="F:cobalamin binding"/>
    <property type="evidence" value="ECO:0007669"/>
    <property type="project" value="InterPro"/>
</dbReference>
<dbReference type="InterPro" id="IPR036724">
    <property type="entry name" value="Cobalamin-bd_sf"/>
</dbReference>
<gene>
    <name evidence="7" type="ORF">METZ01_LOCUS159798</name>
</gene>
<dbReference type="GO" id="GO:0046872">
    <property type="term" value="F:metal ion binding"/>
    <property type="evidence" value="ECO:0007669"/>
    <property type="project" value="UniProtKB-KW"/>
</dbReference>
<reference evidence="7" key="1">
    <citation type="submission" date="2018-05" db="EMBL/GenBank/DDBJ databases">
        <authorList>
            <person name="Lanie J.A."/>
            <person name="Ng W.-L."/>
            <person name="Kazmierczak K.M."/>
            <person name="Andrzejewski T.M."/>
            <person name="Davidsen T.M."/>
            <person name="Wayne K.J."/>
            <person name="Tettelin H."/>
            <person name="Glass J.I."/>
            <person name="Rusch D."/>
            <person name="Podicherti R."/>
            <person name="Tsui H.-C.T."/>
            <person name="Winkler M.E."/>
        </authorList>
    </citation>
    <scope>NUCLEOTIDE SEQUENCE</scope>
</reference>
<dbReference type="InterPro" id="IPR051198">
    <property type="entry name" value="BchE-like"/>
</dbReference>
<evidence type="ECO:0000256" key="5">
    <source>
        <dbReference type="ARBA" id="ARBA00023014"/>
    </source>
</evidence>
<keyword evidence="4" id="KW-0408">Iron</keyword>
<feature type="domain" description="B12-binding" evidence="6">
    <location>
        <begin position="1"/>
        <end position="100"/>
    </location>
</feature>